<evidence type="ECO:0000313" key="5">
    <source>
        <dbReference type="Proteomes" id="UP000693970"/>
    </source>
</evidence>
<accession>A0A9K3LH16</accession>
<feature type="compositionally biased region" description="Low complexity" evidence="1">
    <location>
        <begin position="199"/>
        <end position="219"/>
    </location>
</feature>
<dbReference type="GO" id="GO:1990071">
    <property type="term" value="C:TRAPPII protein complex"/>
    <property type="evidence" value="ECO:0007669"/>
    <property type="project" value="InterPro"/>
</dbReference>
<dbReference type="Pfam" id="PF23036">
    <property type="entry name" value="TRAPPC10_1st"/>
    <property type="match status" value="1"/>
</dbReference>
<dbReference type="Pfam" id="PF23604">
    <property type="entry name" value="Ig_TRAPPC10"/>
    <property type="match status" value="1"/>
</dbReference>
<dbReference type="GO" id="GO:0005829">
    <property type="term" value="C:cytosol"/>
    <property type="evidence" value="ECO:0007669"/>
    <property type="project" value="GOC"/>
</dbReference>
<protein>
    <recommendedName>
        <fullName evidence="6">Trafficking protein particle complex subunit 11 domain-containing protein</fullName>
    </recommendedName>
</protein>
<dbReference type="InterPro" id="IPR056913">
    <property type="entry name" value="TRAPPC10/Trs130_N"/>
</dbReference>
<feature type="compositionally biased region" description="Polar residues" evidence="1">
    <location>
        <begin position="648"/>
        <end position="666"/>
    </location>
</feature>
<dbReference type="InterPro" id="IPR056917">
    <property type="entry name" value="Ig_TRAPPC10"/>
</dbReference>
<dbReference type="EMBL" id="JAGRRH010000012">
    <property type="protein sequence ID" value="KAG7361922.1"/>
    <property type="molecule type" value="Genomic_DNA"/>
</dbReference>
<feature type="compositionally biased region" description="Acidic residues" evidence="1">
    <location>
        <begin position="91"/>
        <end position="102"/>
    </location>
</feature>
<feature type="compositionally biased region" description="Basic and acidic residues" evidence="1">
    <location>
        <begin position="168"/>
        <end position="183"/>
    </location>
</feature>
<organism evidence="4 5">
    <name type="scientific">Nitzschia inconspicua</name>
    <dbReference type="NCBI Taxonomy" id="303405"/>
    <lineage>
        <taxon>Eukaryota</taxon>
        <taxon>Sar</taxon>
        <taxon>Stramenopiles</taxon>
        <taxon>Ochrophyta</taxon>
        <taxon>Bacillariophyta</taxon>
        <taxon>Bacillariophyceae</taxon>
        <taxon>Bacillariophycidae</taxon>
        <taxon>Bacillariales</taxon>
        <taxon>Bacillariaceae</taxon>
        <taxon>Nitzschia</taxon>
    </lineage>
</organism>
<reference evidence="4" key="2">
    <citation type="submission" date="2021-04" db="EMBL/GenBank/DDBJ databases">
        <authorList>
            <person name="Podell S."/>
        </authorList>
    </citation>
    <scope>NUCLEOTIDE SEQUENCE</scope>
    <source>
        <strain evidence="4">Hildebrandi</strain>
    </source>
</reference>
<feature type="region of interest" description="Disordered" evidence="1">
    <location>
        <begin position="1"/>
        <end position="147"/>
    </location>
</feature>
<comment type="caution">
    <text evidence="4">The sequence shown here is derived from an EMBL/GenBank/DDBJ whole genome shotgun (WGS) entry which is preliminary data.</text>
</comment>
<feature type="region of interest" description="Disordered" evidence="1">
    <location>
        <begin position="508"/>
        <end position="545"/>
    </location>
</feature>
<reference evidence="4" key="1">
    <citation type="journal article" date="2021" name="Sci. Rep.">
        <title>Diploid genomic architecture of Nitzschia inconspicua, an elite biomass production diatom.</title>
        <authorList>
            <person name="Oliver A."/>
            <person name="Podell S."/>
            <person name="Pinowska A."/>
            <person name="Traller J.C."/>
            <person name="Smith S.R."/>
            <person name="McClure R."/>
            <person name="Beliaev A."/>
            <person name="Bohutskyi P."/>
            <person name="Hill E.A."/>
            <person name="Rabines A."/>
            <person name="Zheng H."/>
            <person name="Allen L.Z."/>
            <person name="Kuo A."/>
            <person name="Grigoriev I.V."/>
            <person name="Allen A.E."/>
            <person name="Hazlebeck D."/>
            <person name="Allen E.E."/>
        </authorList>
    </citation>
    <scope>NUCLEOTIDE SEQUENCE</scope>
    <source>
        <strain evidence="4">Hildebrandi</strain>
    </source>
</reference>
<feature type="domain" description="TRAPPC10/Trs130 N-terminal" evidence="2">
    <location>
        <begin position="666"/>
        <end position="790"/>
    </location>
</feature>
<feature type="compositionally biased region" description="Low complexity" evidence="1">
    <location>
        <begin position="81"/>
        <end position="90"/>
    </location>
</feature>
<evidence type="ECO:0000256" key="1">
    <source>
        <dbReference type="SAM" id="MobiDB-lite"/>
    </source>
</evidence>
<feature type="region of interest" description="Disordered" evidence="1">
    <location>
        <begin position="646"/>
        <end position="666"/>
    </location>
</feature>
<evidence type="ECO:0000259" key="2">
    <source>
        <dbReference type="Pfam" id="PF23036"/>
    </source>
</evidence>
<evidence type="ECO:0008006" key="6">
    <source>
        <dbReference type="Google" id="ProtNLM"/>
    </source>
</evidence>
<dbReference type="PANTHER" id="PTHR13251:SF3">
    <property type="entry name" value="TRAFFICKING PROTEIN PARTICLE COMPLEX SUBUNIT 10"/>
    <property type="match status" value="1"/>
</dbReference>
<dbReference type="PANTHER" id="PTHR13251">
    <property type="entry name" value="EPILEPSY HOLOPROSENCEPHALY CANDIDATE 1/TMEM1"/>
    <property type="match status" value="1"/>
</dbReference>
<feature type="compositionally biased region" description="Low complexity" evidence="1">
    <location>
        <begin position="23"/>
        <end position="58"/>
    </location>
</feature>
<dbReference type="OrthoDB" id="48742at2759"/>
<dbReference type="Proteomes" id="UP000693970">
    <property type="component" value="Unassembled WGS sequence"/>
</dbReference>
<feature type="compositionally biased region" description="Low complexity" evidence="1">
    <location>
        <begin position="103"/>
        <end position="144"/>
    </location>
</feature>
<dbReference type="GO" id="GO:0034498">
    <property type="term" value="P:early endosome to Golgi transport"/>
    <property type="evidence" value="ECO:0007669"/>
    <property type="project" value="TreeGrafter"/>
</dbReference>
<gene>
    <name evidence="4" type="ORF">IV203_025588</name>
</gene>
<sequence>MSMSTKDPPPTDDDTLLEDAPKVVTVVMSDDSTSFANTDSPTSGTTGTSATGSHAGITVTAYDDDEEEEEKKNGRTNAIATTTDTTPTTDTADDDDDDDDDTTSPSKAARTTTTTTSKVLGSSFVSSTSFVSSSTTNGGSSSSSFGGGGFFSLGETNLADRARRLKLEQQQEQAKDKTLHKEDEQEETEREDLNTTKPTDSSSSLNTGTTSTGSGTGTIADDSDYVQEFDSLLISNQIDEKDNVLYKTLVEGFKGLKVLRDDYTDDPSVQQIQQKNRRQYSATVNFIDPTTKSHNSTTPTTTETTTAAAATTNMLQQQSRLQMQGSSSINTNSIENVYEKITHIFERDYKSTLRSVQYKNIRTGETDFIGSLPVHTVITRTGLATDTKTNKGVNTPWGGTSSTAIVPVSDPAEWHTGPFCHVYIAACESLDHYQTKVKPALQAFVSQIESAASNTAANQQGGHSADYLIVYVPINGGASTSNIKDYNLSPDGNSASRRGLFQRARKRWTAAGGGGATAGGTDDDDAKSTGSIDSTTGEVTDTTDVDDPDAIAMSVALNLLSRSEQKVYKRIVADFPNGKACVLSTISLDRSDEAMANPDGVAIRTQEWNTFNRMLGAVVVNGFLDRCRRYKEELKRLDAQRAIAATAAKNSQTGSSSMGSNNIRSQQKPNPYAFNLSHFFLVKESLAFTYEQMQLPAEALLQYDEFRLYMPDLTDKEERKVRRARRKSKALRVEDNAPTLTELADAGDFLGFRKRIRTEYDLTAVLDVMRRYLFAREASLLFRMEEPVELLNRCQAFVKAMFAVMLRGVNDLQSEEEQNRRISNAAKWVVQFSWDVKAASDQYFKVGGDSADDRSIASLGSGMESSLYGMSERSDEAVAAKISELLEMSRAMFIQLGDTELEGPNPLRSFHQSFPVDLKEKWPTWIRPDEPIPDEGIADGEDLRKKLPSRLNRTVERQCLLETSFSSAKRFEETYLDLCDATIKMCRRAKRRRMAARLQAEVAEYFVRNGDLLSAIPIFQRVLKYYRMDQWDRSHFWRLFRLAYCQRTISKPTEYLKTLVSSFSPRIVAVAPTKALCALQDDLEMVLSDPSVGNARYGKLAFIETKLFIPNSSDNRGTIGEGHERKDLLKRFASVGENVEIELTIKSFLPRSIELDSVKLFVVSFDDFMKVLEMNSSIEEDHAFRIMALNAPVSLNPGINTYTIEWSPSGTGQYILSTVELIWKQGYFYYDSLDLPDPLYGIDVLPSEPTHTITVNPQSLVSGHDQEIAITIDAGTDIVSSAKLLLSCTNNLSILDASRPSETTDWRNEYDIELPPMKPGERHTLTVNVRCGFFEEHSKTASTLNDSMEVSSAVSAKLLSTYLNSRASQEEAKEMSLMKTVLESFIPVLEHSALSIDSIDVHWLEPNRQFLLNVVLTSNTPYRYCLENWKIELPHAIKVVDEWPLNGNSEERFILEGNQVCFVFNCKLDDDPTAHNNSNPPQIPRIHLDLRDDADKSLSLDLRLELPEIILLSTNELSIRPQSMKCLSSVLELTSMAGKVGEPIVMKYSFHLGDVVSSFGNGVKIAYSILGDGTRWLVGGRVKGVLDHDATGRGSCQVLGTPLVSGVYHHFPKVGLILLAPSGEKTPLSLEMRSPERFEVVSRIDDIAVAAPFSSKVY</sequence>
<name>A0A9K3LH16_9STRA</name>
<feature type="domain" description="TRAPPC10 Ig-like" evidence="3">
    <location>
        <begin position="1252"/>
        <end position="1356"/>
    </location>
</feature>
<evidence type="ECO:0000259" key="3">
    <source>
        <dbReference type="Pfam" id="PF23604"/>
    </source>
</evidence>
<proteinExistence type="predicted"/>
<keyword evidence="5" id="KW-1185">Reference proteome</keyword>
<dbReference type="InterPro" id="IPR045126">
    <property type="entry name" value="TRAPPC10/Trs130"/>
</dbReference>
<feature type="region of interest" description="Disordered" evidence="1">
    <location>
        <begin position="168"/>
        <end position="219"/>
    </location>
</feature>
<dbReference type="GO" id="GO:0006891">
    <property type="term" value="P:intra-Golgi vesicle-mediated transport"/>
    <property type="evidence" value="ECO:0007669"/>
    <property type="project" value="TreeGrafter"/>
</dbReference>
<evidence type="ECO:0000313" key="4">
    <source>
        <dbReference type="EMBL" id="KAG7361922.1"/>
    </source>
</evidence>